<dbReference type="RefSeq" id="WP_088252131.1">
    <property type="nucleotide sequence ID" value="NZ_NIDE01000001.1"/>
</dbReference>
<comment type="caution">
    <text evidence="3">The sequence shown here is derived from an EMBL/GenBank/DDBJ whole genome shotgun (WGS) entry which is preliminary data.</text>
</comment>
<dbReference type="EMBL" id="NIDE01000001">
    <property type="protein sequence ID" value="OWK46975.1"/>
    <property type="molecule type" value="Genomic_DNA"/>
</dbReference>
<dbReference type="PROSITE" id="PS51318">
    <property type="entry name" value="TAT"/>
    <property type="match status" value="1"/>
</dbReference>
<feature type="chain" id="PRO_5013302268" description="Xylose isomerase-like TIM barrel domain-containing protein" evidence="1">
    <location>
        <begin position="26"/>
        <end position="302"/>
    </location>
</feature>
<feature type="domain" description="Xylose isomerase-like TIM barrel" evidence="2">
    <location>
        <begin position="54"/>
        <end position="286"/>
    </location>
</feature>
<dbReference type="Pfam" id="PF01261">
    <property type="entry name" value="AP_endonuc_2"/>
    <property type="match status" value="1"/>
</dbReference>
<keyword evidence="4" id="KW-1185">Reference proteome</keyword>
<dbReference type="InterPro" id="IPR006311">
    <property type="entry name" value="TAT_signal"/>
</dbReference>
<evidence type="ECO:0000313" key="4">
    <source>
        <dbReference type="Proteomes" id="UP000214646"/>
    </source>
</evidence>
<gene>
    <name evidence="3" type="ORF">FRUB_00674</name>
</gene>
<dbReference type="InterPro" id="IPR013022">
    <property type="entry name" value="Xyl_isomerase-like_TIM-brl"/>
</dbReference>
<reference evidence="4" key="1">
    <citation type="submission" date="2017-06" db="EMBL/GenBank/DDBJ databases">
        <title>Genome analysis of Fimbriiglobus ruber SP5, the first member of the order Planctomycetales with confirmed chitinolytic capability.</title>
        <authorList>
            <person name="Ravin N.V."/>
            <person name="Rakitin A.L."/>
            <person name="Ivanova A.A."/>
            <person name="Beletsky A.V."/>
            <person name="Kulichevskaya I.S."/>
            <person name="Mardanov A.V."/>
            <person name="Dedysh S.N."/>
        </authorList>
    </citation>
    <scope>NUCLEOTIDE SEQUENCE [LARGE SCALE GENOMIC DNA]</scope>
    <source>
        <strain evidence="4">SP5</strain>
    </source>
</reference>
<protein>
    <recommendedName>
        <fullName evidence="2">Xylose isomerase-like TIM barrel domain-containing protein</fullName>
    </recommendedName>
</protein>
<dbReference type="InterPro" id="IPR050312">
    <property type="entry name" value="IolE/XylAMocC-like"/>
</dbReference>
<keyword evidence="1" id="KW-0732">Signal</keyword>
<organism evidence="3 4">
    <name type="scientific">Fimbriiglobus ruber</name>
    <dbReference type="NCBI Taxonomy" id="1908690"/>
    <lineage>
        <taxon>Bacteria</taxon>
        <taxon>Pseudomonadati</taxon>
        <taxon>Planctomycetota</taxon>
        <taxon>Planctomycetia</taxon>
        <taxon>Gemmatales</taxon>
        <taxon>Gemmataceae</taxon>
        <taxon>Fimbriiglobus</taxon>
    </lineage>
</organism>
<dbReference type="OrthoDB" id="9782669at2"/>
<name>A0A225EF43_9BACT</name>
<dbReference type="PANTHER" id="PTHR12110">
    <property type="entry name" value="HYDROXYPYRUVATE ISOMERASE"/>
    <property type="match status" value="1"/>
</dbReference>
<evidence type="ECO:0000256" key="1">
    <source>
        <dbReference type="SAM" id="SignalP"/>
    </source>
</evidence>
<evidence type="ECO:0000313" key="3">
    <source>
        <dbReference type="EMBL" id="OWK46975.1"/>
    </source>
</evidence>
<proteinExistence type="predicted"/>
<dbReference type="Gene3D" id="3.20.20.150">
    <property type="entry name" value="Divalent-metal-dependent TIM barrel enzymes"/>
    <property type="match status" value="1"/>
</dbReference>
<accession>A0A225EF43</accession>
<dbReference type="AlphaFoldDB" id="A0A225EF43"/>
<evidence type="ECO:0000259" key="2">
    <source>
        <dbReference type="Pfam" id="PF01261"/>
    </source>
</evidence>
<sequence>MTTRRAFLRATAGATFVAATGIAFAEDKPAKPKLKKAVKYGMMSGIKGSPTDKFNAIKKFGFQGVEIDSPSGLKLDEVVAARDATGILIHGVIDSVHWNKTLSNPDEKVRAEGLAALRGALKDAKTVGADTALLVPGVVNKDVTYEQCWERSTAEVKKALEDAEKAGVKIAIEVVWNNFITKPEQLVEYIDQFKSPWVGAYFDCSNMLKYGVPAATWIRQLGKRMLKFDFKGYSITKAKAAKDEWKGFAVGIGEGDEDWPEILKACGEVGYNTWATAEVAGGDEKWLADVSARMDKILELKS</sequence>
<dbReference type="Proteomes" id="UP000214646">
    <property type="component" value="Unassembled WGS sequence"/>
</dbReference>
<dbReference type="SUPFAM" id="SSF51658">
    <property type="entry name" value="Xylose isomerase-like"/>
    <property type="match status" value="1"/>
</dbReference>
<feature type="signal peptide" evidence="1">
    <location>
        <begin position="1"/>
        <end position="25"/>
    </location>
</feature>
<dbReference type="InterPro" id="IPR036237">
    <property type="entry name" value="Xyl_isomerase-like_sf"/>
</dbReference>